<comment type="caution">
    <text evidence="3">The sequence shown here is derived from an EMBL/GenBank/DDBJ whole genome shotgun (WGS) entry which is preliminary data.</text>
</comment>
<comment type="similarity">
    <text evidence="1">Belongs to the DP1 family.</text>
</comment>
<dbReference type="PANTHER" id="PTHR12300:SF162">
    <property type="entry name" value="HVA22-LIKE PROTEIN J"/>
    <property type="match status" value="1"/>
</dbReference>
<evidence type="ECO:0000256" key="1">
    <source>
        <dbReference type="RuleBase" id="RU362006"/>
    </source>
</evidence>
<dbReference type="AlphaFoldDB" id="A0ABC8UHX2"/>
<protein>
    <recommendedName>
        <fullName evidence="1">HVA22-like protein</fullName>
    </recommendedName>
</protein>
<name>A0ABC8UHX2_9AQUA</name>
<evidence type="ECO:0000256" key="2">
    <source>
        <dbReference type="SAM" id="MobiDB-lite"/>
    </source>
</evidence>
<dbReference type="Proteomes" id="UP001642360">
    <property type="component" value="Unassembled WGS sequence"/>
</dbReference>
<feature type="region of interest" description="Disordered" evidence="2">
    <location>
        <begin position="154"/>
        <end position="248"/>
    </location>
</feature>
<dbReference type="GO" id="GO:0016020">
    <property type="term" value="C:membrane"/>
    <property type="evidence" value="ECO:0007669"/>
    <property type="project" value="UniProtKB-SubCell"/>
</dbReference>
<proteinExistence type="inferred from homology"/>
<keyword evidence="4" id="KW-1185">Reference proteome</keyword>
<dbReference type="PANTHER" id="PTHR12300">
    <property type="entry name" value="HVA22-LIKE PROTEINS"/>
    <property type="match status" value="1"/>
</dbReference>
<gene>
    <name evidence="3" type="ORF">ILEXP_LOCUS50593</name>
</gene>
<dbReference type="InterPro" id="IPR004345">
    <property type="entry name" value="TB2_DP1_HVA22"/>
</dbReference>
<dbReference type="EMBL" id="CAUOFW020007769">
    <property type="protein sequence ID" value="CAK9180582.1"/>
    <property type="molecule type" value="Genomic_DNA"/>
</dbReference>
<evidence type="ECO:0000313" key="3">
    <source>
        <dbReference type="EMBL" id="CAK9180582.1"/>
    </source>
</evidence>
<dbReference type="Pfam" id="PF03134">
    <property type="entry name" value="TB2_DP1_HVA22"/>
    <property type="match status" value="1"/>
</dbReference>
<accession>A0ABC8UHX2</accession>
<organism evidence="3 4">
    <name type="scientific">Ilex paraguariensis</name>
    <name type="common">yerba mate</name>
    <dbReference type="NCBI Taxonomy" id="185542"/>
    <lineage>
        <taxon>Eukaryota</taxon>
        <taxon>Viridiplantae</taxon>
        <taxon>Streptophyta</taxon>
        <taxon>Embryophyta</taxon>
        <taxon>Tracheophyta</taxon>
        <taxon>Spermatophyta</taxon>
        <taxon>Magnoliopsida</taxon>
        <taxon>eudicotyledons</taxon>
        <taxon>Gunneridae</taxon>
        <taxon>Pentapetalae</taxon>
        <taxon>asterids</taxon>
        <taxon>campanulids</taxon>
        <taxon>Aquifoliales</taxon>
        <taxon>Aquifoliaceae</taxon>
        <taxon>Ilex</taxon>
    </lineage>
</organism>
<reference evidence="3 4" key="1">
    <citation type="submission" date="2024-02" db="EMBL/GenBank/DDBJ databases">
        <authorList>
            <person name="Vignale AGUSTIN F."/>
            <person name="Sosa J E."/>
            <person name="Modenutti C."/>
        </authorList>
    </citation>
    <scope>NUCLEOTIDE SEQUENCE [LARGE SCALE GENOMIC DNA]</scope>
</reference>
<sequence>MLGDLINRGLVLVLGYAYPAFECFKTVEKNKVEIEDLSFWCQYWIIVALLTVLERIGDVFVSWFPMYGEMKLALFIYLWYPKTKGSGYIYETFLRPYVAKHETDIERNLQELRTRAWDLAIYFWQNFTNLGQKTFFEMLQYLAFQSANITKAGSEKTGNHYTTGSPPPPPKSPSSSFKRPTQEESDKRRSPSPPPSLNSDRSDSQPHNPETVQVHLHSQTQVIHTKDTSISQSLSGPGSTHASQNGLAHGLHAGRFRFRRFKGIN</sequence>
<feature type="compositionally biased region" description="Polar residues" evidence="2">
    <location>
        <begin position="205"/>
        <end position="246"/>
    </location>
</feature>
<feature type="compositionally biased region" description="Basic and acidic residues" evidence="2">
    <location>
        <begin position="180"/>
        <end position="189"/>
    </location>
</feature>
<evidence type="ECO:0000313" key="4">
    <source>
        <dbReference type="Proteomes" id="UP001642360"/>
    </source>
</evidence>
<comment type="subcellular location">
    <subcellularLocation>
        <location evidence="1">Membrane</location>
        <topology evidence="1">Multi-pass membrane protein</topology>
    </subcellularLocation>
</comment>